<dbReference type="InParanoid" id="A0A1Y1YDD1"/>
<evidence type="ECO:0000313" key="3">
    <source>
        <dbReference type="Proteomes" id="UP000193498"/>
    </source>
</evidence>
<name>A0A1Y1YDD1_9FUNG</name>
<dbReference type="OrthoDB" id="5596457at2759"/>
<organism evidence="2 3">
    <name type="scientific">Basidiobolus meristosporus CBS 931.73</name>
    <dbReference type="NCBI Taxonomy" id="1314790"/>
    <lineage>
        <taxon>Eukaryota</taxon>
        <taxon>Fungi</taxon>
        <taxon>Fungi incertae sedis</taxon>
        <taxon>Zoopagomycota</taxon>
        <taxon>Entomophthoromycotina</taxon>
        <taxon>Basidiobolomycetes</taxon>
        <taxon>Basidiobolales</taxon>
        <taxon>Basidiobolaceae</taxon>
        <taxon>Basidiobolus</taxon>
    </lineage>
</organism>
<accession>A0A1Y1YDD1</accession>
<dbReference type="AlphaFoldDB" id="A0A1Y1YDD1"/>
<keyword evidence="3" id="KW-1185">Reference proteome</keyword>
<sequence length="278" mass="32513">MLSKRFTKAFRRVSERTKANLPSTEKNYDPFQDDYELEDSGYGSYQRMEYQSSQDYPEKPTALVSPQESVKQLEATPLRRSPTVTPRNSGNFVRTMRLLSKQRKEGPQEHDTFDIFFPEQSICRARAIYFTTRIKTHFPVVIPTKTYVGEDPKTLDKLYHTIVDRFYTYSYVNSFMPNGEKRESILAKFEYEMQAFNPKYLEFKGGREAIFAVHYALNATFGDSLEVADKVALVQVARECIENCLESEERLNDTERQCMYNFHKLMSGQEWPDPNLLI</sequence>
<protein>
    <submittedName>
        <fullName evidence="2">Uncharacterized protein</fullName>
    </submittedName>
</protein>
<evidence type="ECO:0000256" key="1">
    <source>
        <dbReference type="SAM" id="MobiDB-lite"/>
    </source>
</evidence>
<gene>
    <name evidence="2" type="ORF">K493DRAFT_301127</name>
</gene>
<comment type="caution">
    <text evidence="2">The sequence shown here is derived from an EMBL/GenBank/DDBJ whole genome shotgun (WGS) entry which is preliminary data.</text>
</comment>
<dbReference type="Proteomes" id="UP000193498">
    <property type="component" value="Unassembled WGS sequence"/>
</dbReference>
<proteinExistence type="predicted"/>
<feature type="region of interest" description="Disordered" evidence="1">
    <location>
        <begin position="13"/>
        <end position="68"/>
    </location>
</feature>
<reference evidence="2 3" key="1">
    <citation type="submission" date="2016-07" db="EMBL/GenBank/DDBJ databases">
        <title>Pervasive Adenine N6-methylation of Active Genes in Fungi.</title>
        <authorList>
            <consortium name="DOE Joint Genome Institute"/>
            <person name="Mondo S.J."/>
            <person name="Dannebaum R.O."/>
            <person name="Kuo R.C."/>
            <person name="Labutti K."/>
            <person name="Haridas S."/>
            <person name="Kuo A."/>
            <person name="Salamov A."/>
            <person name="Ahrendt S.R."/>
            <person name="Lipzen A."/>
            <person name="Sullivan W."/>
            <person name="Andreopoulos W.B."/>
            <person name="Clum A."/>
            <person name="Lindquist E."/>
            <person name="Daum C."/>
            <person name="Ramamoorthy G.K."/>
            <person name="Gryganskyi A."/>
            <person name="Culley D."/>
            <person name="Magnuson J.K."/>
            <person name="James T.Y."/>
            <person name="O'Malley M.A."/>
            <person name="Stajich J.E."/>
            <person name="Spatafora J.W."/>
            <person name="Visel A."/>
            <person name="Grigoriev I.V."/>
        </authorList>
    </citation>
    <scope>NUCLEOTIDE SEQUENCE [LARGE SCALE GENOMIC DNA]</scope>
    <source>
        <strain evidence="2 3">CBS 931.73</strain>
    </source>
</reference>
<dbReference type="EMBL" id="MCFE01000162">
    <property type="protein sequence ID" value="ORX96041.1"/>
    <property type="molecule type" value="Genomic_DNA"/>
</dbReference>
<evidence type="ECO:0000313" key="2">
    <source>
        <dbReference type="EMBL" id="ORX96041.1"/>
    </source>
</evidence>